<keyword evidence="4" id="KW-1185">Reference proteome</keyword>
<dbReference type="NCBIfam" id="TIGR00229">
    <property type="entry name" value="sensory_box"/>
    <property type="match status" value="1"/>
</dbReference>
<dbReference type="CDD" id="cd00130">
    <property type="entry name" value="PAS"/>
    <property type="match status" value="1"/>
</dbReference>
<evidence type="ECO:0000259" key="1">
    <source>
        <dbReference type="PROSITE" id="PS50112"/>
    </source>
</evidence>
<accession>A0A9Q4PYH3</accession>
<dbReference type="RefSeq" id="WP_274924603.1">
    <property type="nucleotide sequence ID" value="NZ_JAKELO010000002.1"/>
</dbReference>
<evidence type="ECO:0000313" key="3">
    <source>
        <dbReference type="EMBL" id="MDE4907962.1"/>
    </source>
</evidence>
<dbReference type="InterPro" id="IPR013656">
    <property type="entry name" value="PAS_4"/>
</dbReference>
<name>A0A9Q4PYH3_9EURY</name>
<dbReference type="PROSITE" id="PS50113">
    <property type="entry name" value="PAC"/>
    <property type="match status" value="1"/>
</dbReference>
<sequence>MPDDWLPPNTITKGLWERTQDVIAEPALFFKADGTVFWANPASLSFFGVDVNDLLGRHCYEMVRRFGLNFSDCPYKRVLESKSQESGMMEYAGKWHINRVDPVLGADGELQGAISRILDAGDSVRLRETTEQLNHLMEATDNAVVMTGSDHSIVSWNKGAERIFGYPAEEVQGTFIHDLMPIASRNEFAAYVNRVTNEDAMMQFTIPFLKKNGDGMPVSVSLSPLHDPGGAVSGMITLSRDVTQEHGIDMRLVQYLADTTVKIKGPLSHMRINLEETITAMQEGILTIEELMMVLNLQMKTTSLIEENLSNLNHAAIDNIEEVPEKFRKYLSL</sequence>
<dbReference type="EMBL" id="JAKELO010000002">
    <property type="protein sequence ID" value="MDE4907962.1"/>
    <property type="molecule type" value="Genomic_DNA"/>
</dbReference>
<dbReference type="Gene3D" id="3.30.450.20">
    <property type="entry name" value="PAS domain"/>
    <property type="match status" value="2"/>
</dbReference>
<dbReference type="AlphaFoldDB" id="A0A9Q4PYH3"/>
<dbReference type="SUPFAM" id="SSF55785">
    <property type="entry name" value="PYP-like sensor domain (PAS domain)"/>
    <property type="match status" value="2"/>
</dbReference>
<dbReference type="PROSITE" id="PS50112">
    <property type="entry name" value="PAS"/>
    <property type="match status" value="1"/>
</dbReference>
<gene>
    <name evidence="3" type="ORF">L0665_04980</name>
</gene>
<reference evidence="3" key="1">
    <citation type="submission" date="2022-01" db="EMBL/GenBank/DDBJ databases">
        <title>Draft genome of Methanogenium marinum DSM 15558.</title>
        <authorList>
            <person name="Chen S.-C."/>
            <person name="You Y.-T."/>
        </authorList>
    </citation>
    <scope>NUCLEOTIDE SEQUENCE</scope>
    <source>
        <strain evidence="3">DSM 15558</strain>
    </source>
</reference>
<protein>
    <submittedName>
        <fullName evidence="3">PAS domain-containing protein</fullName>
    </submittedName>
</protein>
<dbReference type="InterPro" id="IPR052155">
    <property type="entry name" value="Biofilm_reg_signaling"/>
</dbReference>
<dbReference type="SMART" id="SM00091">
    <property type="entry name" value="PAS"/>
    <property type="match status" value="2"/>
</dbReference>
<dbReference type="Proteomes" id="UP001143747">
    <property type="component" value="Unassembled WGS sequence"/>
</dbReference>
<dbReference type="InterPro" id="IPR000014">
    <property type="entry name" value="PAS"/>
</dbReference>
<evidence type="ECO:0000259" key="2">
    <source>
        <dbReference type="PROSITE" id="PS50113"/>
    </source>
</evidence>
<organism evidence="3 4">
    <name type="scientific">Methanogenium marinum</name>
    <dbReference type="NCBI Taxonomy" id="348610"/>
    <lineage>
        <taxon>Archaea</taxon>
        <taxon>Methanobacteriati</taxon>
        <taxon>Methanobacteriota</taxon>
        <taxon>Stenosarchaea group</taxon>
        <taxon>Methanomicrobia</taxon>
        <taxon>Methanomicrobiales</taxon>
        <taxon>Methanomicrobiaceae</taxon>
        <taxon>Methanogenium</taxon>
    </lineage>
</organism>
<evidence type="ECO:0000313" key="4">
    <source>
        <dbReference type="Proteomes" id="UP001143747"/>
    </source>
</evidence>
<comment type="caution">
    <text evidence="3">The sequence shown here is derived from an EMBL/GenBank/DDBJ whole genome shotgun (WGS) entry which is preliminary data.</text>
</comment>
<dbReference type="PANTHER" id="PTHR44757">
    <property type="entry name" value="DIGUANYLATE CYCLASE DGCP"/>
    <property type="match status" value="1"/>
</dbReference>
<feature type="domain" description="PAC" evidence="2">
    <location>
        <begin position="202"/>
        <end position="254"/>
    </location>
</feature>
<dbReference type="InterPro" id="IPR000700">
    <property type="entry name" value="PAS-assoc_C"/>
</dbReference>
<proteinExistence type="predicted"/>
<feature type="domain" description="PAS" evidence="1">
    <location>
        <begin position="129"/>
        <end position="199"/>
    </location>
</feature>
<dbReference type="InterPro" id="IPR035965">
    <property type="entry name" value="PAS-like_dom_sf"/>
</dbReference>
<dbReference type="Pfam" id="PF08448">
    <property type="entry name" value="PAS_4"/>
    <property type="match status" value="2"/>
</dbReference>
<dbReference type="PANTHER" id="PTHR44757:SF2">
    <property type="entry name" value="BIOFILM ARCHITECTURE MAINTENANCE PROTEIN MBAA"/>
    <property type="match status" value="1"/>
</dbReference>